<reference evidence="1 2" key="1">
    <citation type="journal article" date="2017" name="Front. Microbiol.">
        <title>Genome of Ca. Pandoraea novymonadis, an Endosymbiotic Bacterium of the Trypanosomatid Novymonas esmeraldas.</title>
        <authorList>
            <person name="Kostygov A.Y."/>
            <person name="Butenko A."/>
            <person name="Nenarokova A."/>
            <person name="Tashyreva D."/>
            <person name="Flegontov P."/>
            <person name="Lukes J."/>
            <person name="Yurchenko V."/>
        </authorList>
    </citation>
    <scope>NUCLEOTIDE SEQUENCE [LARGE SCALE GENOMIC DNA]</scope>
    <source>
        <strain evidence="1 2">E262</strain>
    </source>
</reference>
<proteinExistence type="predicted"/>
<accession>A0ABX5FF00</accession>
<name>A0ABX5FF00_9BURK</name>
<sequence length="68" mass="7675">MRAKKFDGLLNFKQNTACLEISFALPPPIKIFRCQQSLVVYNNNLIYPKAHITHRVKLNSSISAVSAD</sequence>
<evidence type="ECO:0000313" key="1">
    <source>
        <dbReference type="EMBL" id="PSB92269.1"/>
    </source>
</evidence>
<protein>
    <submittedName>
        <fullName evidence="1">Uncharacterized protein</fullName>
    </submittedName>
</protein>
<dbReference type="EMBL" id="MUHY01000001">
    <property type="protein sequence ID" value="PSB92269.1"/>
    <property type="molecule type" value="Genomic_DNA"/>
</dbReference>
<comment type="caution">
    <text evidence="1">The sequence shown here is derived from an EMBL/GenBank/DDBJ whole genome shotgun (WGS) entry which is preliminary data.</text>
</comment>
<dbReference type="Proteomes" id="UP000242660">
    <property type="component" value="Unassembled WGS sequence"/>
</dbReference>
<keyword evidence="2" id="KW-1185">Reference proteome</keyword>
<gene>
    <name evidence="1" type="ORF">BZL35_00505</name>
</gene>
<evidence type="ECO:0000313" key="2">
    <source>
        <dbReference type="Proteomes" id="UP000242660"/>
    </source>
</evidence>
<organism evidence="1 2">
    <name type="scientific">Candidatus Pandoraea novymonadis</name>
    <dbReference type="NCBI Taxonomy" id="1808959"/>
    <lineage>
        <taxon>Bacteria</taxon>
        <taxon>Pseudomonadati</taxon>
        <taxon>Pseudomonadota</taxon>
        <taxon>Betaproteobacteria</taxon>
        <taxon>Burkholderiales</taxon>
        <taxon>Burkholderiaceae</taxon>
        <taxon>Pandoraea</taxon>
    </lineage>
</organism>